<dbReference type="InterPro" id="IPR004556">
    <property type="entry name" value="HemK-like"/>
</dbReference>
<organism evidence="7 8">
    <name type="scientific">Malassezia psittaci</name>
    <dbReference type="NCBI Taxonomy" id="1821823"/>
    <lineage>
        <taxon>Eukaryota</taxon>
        <taxon>Fungi</taxon>
        <taxon>Dikarya</taxon>
        <taxon>Basidiomycota</taxon>
        <taxon>Ustilaginomycotina</taxon>
        <taxon>Malasseziomycetes</taxon>
        <taxon>Malasseziales</taxon>
        <taxon>Malasseziaceae</taxon>
        <taxon>Malassezia</taxon>
    </lineage>
</organism>
<dbReference type="PANTHER" id="PTHR18895">
    <property type="entry name" value="HEMK METHYLTRANSFERASE"/>
    <property type="match status" value="1"/>
</dbReference>
<protein>
    <recommendedName>
        <fullName evidence="1">peptide chain release factor N(5)-glutamine methyltransferase</fullName>
        <ecNumber evidence="1">2.1.1.297</ecNumber>
    </recommendedName>
</protein>
<dbReference type="NCBIfam" id="TIGR00536">
    <property type="entry name" value="hemK_fam"/>
    <property type="match status" value="1"/>
</dbReference>
<keyword evidence="8" id="KW-1185">Reference proteome</keyword>
<proteinExistence type="predicted"/>
<dbReference type="InterPro" id="IPR050320">
    <property type="entry name" value="N5-glutamine_MTase"/>
</dbReference>
<dbReference type="Pfam" id="PF05175">
    <property type="entry name" value="MTS"/>
    <property type="match status" value="1"/>
</dbReference>
<evidence type="ECO:0000256" key="4">
    <source>
        <dbReference type="ARBA" id="ARBA00022691"/>
    </source>
</evidence>
<feature type="domain" description="Methyltransferase small" evidence="6">
    <location>
        <begin position="61"/>
        <end position="146"/>
    </location>
</feature>
<keyword evidence="3" id="KW-0808">Transferase</keyword>
<evidence type="ECO:0000256" key="3">
    <source>
        <dbReference type="ARBA" id="ARBA00022679"/>
    </source>
</evidence>
<dbReference type="EMBL" id="CP118376">
    <property type="protein sequence ID" value="WFD43103.1"/>
    <property type="molecule type" value="Genomic_DNA"/>
</dbReference>
<dbReference type="Gene3D" id="3.40.50.150">
    <property type="entry name" value="Vaccinia Virus protein VP39"/>
    <property type="match status" value="1"/>
</dbReference>
<dbReference type="CDD" id="cd02440">
    <property type="entry name" value="AdoMet_MTases"/>
    <property type="match status" value="1"/>
</dbReference>
<dbReference type="GO" id="GO:0032259">
    <property type="term" value="P:methylation"/>
    <property type="evidence" value="ECO:0007669"/>
    <property type="project" value="UniProtKB-KW"/>
</dbReference>
<dbReference type="InterPro" id="IPR007848">
    <property type="entry name" value="Small_mtfrase_dom"/>
</dbReference>
<evidence type="ECO:0000313" key="7">
    <source>
        <dbReference type="EMBL" id="WFD43103.1"/>
    </source>
</evidence>
<dbReference type="GO" id="GO:0005739">
    <property type="term" value="C:mitochondrion"/>
    <property type="evidence" value="ECO:0007669"/>
    <property type="project" value="TreeGrafter"/>
</dbReference>
<comment type="catalytic activity">
    <reaction evidence="5">
        <text>L-glutaminyl-[peptide chain release factor] + S-adenosyl-L-methionine = N(5)-methyl-L-glutaminyl-[peptide chain release factor] + S-adenosyl-L-homocysteine + H(+)</text>
        <dbReference type="Rhea" id="RHEA:42896"/>
        <dbReference type="Rhea" id="RHEA-COMP:10271"/>
        <dbReference type="Rhea" id="RHEA-COMP:10272"/>
        <dbReference type="ChEBI" id="CHEBI:15378"/>
        <dbReference type="ChEBI" id="CHEBI:30011"/>
        <dbReference type="ChEBI" id="CHEBI:57856"/>
        <dbReference type="ChEBI" id="CHEBI:59789"/>
        <dbReference type="ChEBI" id="CHEBI:61891"/>
        <dbReference type="EC" id="2.1.1.297"/>
    </reaction>
</comment>
<dbReference type="AlphaFoldDB" id="A0AAF0FE34"/>
<sequence>MTKRVANGEPLAYVIGHQPFGSISLEVRAPVLIPRPETEEWVMRLAEQVNAALSIDGPPFRILDLCTGSGCIALLLADQLKNTRRSCRITALDCDPTAIELSNANVRRTSLPVDIVQADMFSDSDMAKYHNYDLVTCNPPYISSRDYSLLPRSVLAYESRNALVGQTTNDGLDYYRRLAELVNGHLLRQSNIRPRLVMEVGTGQSLEVLSLFKIPGKVWYDFAGHDRVVAID</sequence>
<evidence type="ECO:0000256" key="2">
    <source>
        <dbReference type="ARBA" id="ARBA00022603"/>
    </source>
</evidence>
<evidence type="ECO:0000256" key="1">
    <source>
        <dbReference type="ARBA" id="ARBA00012771"/>
    </source>
</evidence>
<keyword evidence="4" id="KW-0949">S-adenosyl-L-methionine</keyword>
<gene>
    <name evidence="7" type="ORF">MPSI1_001756</name>
</gene>
<dbReference type="EC" id="2.1.1.297" evidence="1"/>
<evidence type="ECO:0000256" key="5">
    <source>
        <dbReference type="ARBA" id="ARBA00048391"/>
    </source>
</evidence>
<dbReference type="InterPro" id="IPR029063">
    <property type="entry name" value="SAM-dependent_MTases_sf"/>
</dbReference>
<evidence type="ECO:0000259" key="6">
    <source>
        <dbReference type="Pfam" id="PF05175"/>
    </source>
</evidence>
<reference evidence="7" key="1">
    <citation type="submission" date="2023-02" db="EMBL/GenBank/DDBJ databases">
        <title>Mating type loci evolution in Malassezia.</title>
        <authorList>
            <person name="Coelho M.A."/>
        </authorList>
    </citation>
    <scope>NUCLEOTIDE SEQUENCE</scope>
    <source>
        <strain evidence="7">CBS 14136</strain>
    </source>
</reference>
<name>A0AAF0FE34_9BASI</name>
<dbReference type="GO" id="GO:0102559">
    <property type="term" value="F:peptide chain release factor N(5)-glutamine methyltransferase activity"/>
    <property type="evidence" value="ECO:0007669"/>
    <property type="project" value="UniProtKB-EC"/>
</dbReference>
<evidence type="ECO:0000313" key="8">
    <source>
        <dbReference type="Proteomes" id="UP001214628"/>
    </source>
</evidence>
<dbReference type="Proteomes" id="UP001214628">
    <property type="component" value="Chromosome 2"/>
</dbReference>
<dbReference type="SUPFAM" id="SSF53335">
    <property type="entry name" value="S-adenosyl-L-methionine-dependent methyltransferases"/>
    <property type="match status" value="1"/>
</dbReference>
<accession>A0AAF0FE34</accession>
<dbReference type="PANTHER" id="PTHR18895:SF74">
    <property type="entry name" value="MTRF1L RELEASE FACTOR GLUTAMINE METHYLTRANSFERASE"/>
    <property type="match status" value="1"/>
</dbReference>
<keyword evidence="2" id="KW-0489">Methyltransferase</keyword>